<feature type="domain" description="Fibronectin type-III" evidence="2">
    <location>
        <begin position="2904"/>
        <end position="2990"/>
    </location>
</feature>
<name>A0AAV7T4C9_PLEWA</name>
<feature type="domain" description="Fibronectin type-III" evidence="2">
    <location>
        <begin position="554"/>
        <end position="640"/>
    </location>
</feature>
<feature type="domain" description="Fibronectin type-III" evidence="2">
    <location>
        <begin position="1774"/>
        <end position="1860"/>
    </location>
</feature>
<evidence type="ECO:0000259" key="2">
    <source>
        <dbReference type="PROSITE" id="PS50853"/>
    </source>
</evidence>
<dbReference type="SMART" id="SM00060">
    <property type="entry name" value="FN3"/>
    <property type="match status" value="50"/>
</dbReference>
<gene>
    <name evidence="3" type="ORF">NDU88_002822</name>
</gene>
<feature type="domain" description="Fibronectin type-III" evidence="2">
    <location>
        <begin position="2471"/>
        <end position="2557"/>
    </location>
</feature>
<dbReference type="PROSITE" id="PS50853">
    <property type="entry name" value="FN3"/>
    <property type="match status" value="29"/>
</dbReference>
<feature type="domain" description="Fibronectin type-III" evidence="2">
    <location>
        <begin position="22"/>
        <end position="116"/>
    </location>
</feature>
<dbReference type="InterPro" id="IPR036116">
    <property type="entry name" value="FN3_sf"/>
</dbReference>
<protein>
    <recommendedName>
        <fullName evidence="2">Fibronectin type-III domain-containing protein</fullName>
    </recommendedName>
</protein>
<feature type="domain" description="Fibronectin type-III" evidence="2">
    <location>
        <begin position="379"/>
        <end position="466"/>
    </location>
</feature>
<feature type="domain" description="Fibronectin type-III" evidence="2">
    <location>
        <begin position="3253"/>
        <end position="3339"/>
    </location>
</feature>
<evidence type="ECO:0000313" key="4">
    <source>
        <dbReference type="Proteomes" id="UP001066276"/>
    </source>
</evidence>
<feature type="domain" description="Fibronectin type-III" evidence="2">
    <location>
        <begin position="1600"/>
        <end position="1686"/>
    </location>
</feature>
<feature type="signal peptide" evidence="1">
    <location>
        <begin position="1"/>
        <end position="22"/>
    </location>
</feature>
<feature type="domain" description="Fibronectin type-III" evidence="2">
    <location>
        <begin position="1687"/>
        <end position="1773"/>
    </location>
</feature>
<feature type="domain" description="Fibronectin type-III" evidence="2">
    <location>
        <begin position="2036"/>
        <end position="2122"/>
    </location>
</feature>
<feature type="domain" description="Fibronectin type-III" evidence="2">
    <location>
        <begin position="3770"/>
        <end position="3860"/>
    </location>
</feature>
<keyword evidence="1" id="KW-0732">Signal</keyword>
<comment type="caution">
    <text evidence="3">The sequence shown here is derived from an EMBL/GenBank/DDBJ whole genome shotgun (WGS) entry which is preliminary data.</text>
</comment>
<feature type="chain" id="PRO_5043832362" description="Fibronectin type-III domain-containing protein" evidence="1">
    <location>
        <begin position="23"/>
        <end position="5160"/>
    </location>
</feature>
<feature type="domain" description="Fibronectin type-III" evidence="2">
    <location>
        <begin position="4726"/>
        <end position="4812"/>
    </location>
</feature>
<evidence type="ECO:0000313" key="3">
    <source>
        <dbReference type="EMBL" id="KAJ1170951.1"/>
    </source>
</evidence>
<feature type="domain" description="Fibronectin type-III" evidence="2">
    <location>
        <begin position="2558"/>
        <end position="2644"/>
    </location>
</feature>
<dbReference type="InterPro" id="IPR003961">
    <property type="entry name" value="FN3_dom"/>
</dbReference>
<sequence>MESPNLLGVYLFIATFLQFSSCQRDLQITSVTSPTSAQLSCNWVSSFSLVSYFMLDLRVVNDSSIPPVSVYTTLSTRSRLIQGLRAGTRYNVTLKSFGSNSAVLASTWSQGLTVPATPQIVQANGISSTQITVGWSPQTGADFYFLMATLGSTAINRTFSALSGSVIGLQPTTVYTLTLYAVNTAGPSTGSRKITVLTLTPPPTLITQTTVNSYCVALSWRAVDKALMYGIYIYENGDVNNSPIIRKTTSTTIILDNLLPCTKYIFGLVSYNWFYVAGEENRVQHETGNIDSVQGLVLEYTDNLQPAVATWNTCRGATSYTVTAESTAGDTVTCEATKTSCDLVGLICEKRYQVKVVAVTDNCISDAPNTVTLDTAPCAPENITVTHDCQVNIIYLSWNPVVDAISYTATVLAPDGSREYCYNKDDTTCFFMNLMCGTKYELTIYGFDGLRNGSSSIPIAVNTSPCDPQDVQGIPDCMGNLLTISWTEAPGAFSYGAVVLGSSGTIYNCSTFRTSCAITDLQCGESLSVSVVAYDDECSSAKSVSDDVVTAPCTPTNVMILTGCEADTAMVTWDFTVGAVMYIVHAAGSDGMHHYCESADLSCTLTGLSCGEVYSVSMIATNNECNSTSTPVQEFQTVPCTPNYIRSDLDCNHNKLLVTWQEGLGNLTYIADARDLEGNIASVSTVNNYCEITEMNCGAIYSVQVTASNGACTSPANETLPFHTVPCAPTNVQAIPDCLNRTVSVAWTLSVGTGVNMYVATLESGSQYSGSCQSLDDNCTIQGVPCGIPFTVYVVAIGDECQSLRSQEIYLPPVPCIPQNVSVLLECGASTTAISWGTSLAANQYHTTVVGNSGDLHSCSTENTTCTITSLQCGYQYKASVAAAHDMCIGAATPPQDFRTAPCTPVNIVIVVGDTANTTTLSWATSMGATHYVASVTGPDGAVHSCNSTSTSCSITDLQCGQTFNAAVTAYDNTCRSAASVTKHFQSVPCTPLPIRVHLDSNSNTVQLSWDPSPGAVNYAAVVTGEMGDVFSCNATATNCSISGLLCGETYYATLTAFDLTHSSDSSAPVLFETAPCPPENLTALIDCNTNTATLSWSASSGALSYQSALTRQGEILSCNSTGNNCTILNLPCGQTYTSTVRAINSQSSSVPGATVEIHTAPCAPQAVLDRVDCETNTATLSWAITPGALSYLLTVTSGDGSELHTCNSTNTNCTISDLSCGQIYYAIVTASNLQCQSAASAVAELDSVPCISTNLTTQLDESTNLATVTWAATIGALSYTASLLGAGGQLYSCNSTGTGCSVNNMQCGQRYNVTVQSIGVTCSSTSTAKMELETAPCAPTNVVAVVDCGTNITNFLWDASDGALYYIATATGLYGDEYACNSTTLSCSLENLPCGQMYNATVTAFSTSYSSPPSNTVQLLNIPCIPQTVETLLDCRTNTVTMNWRLALGATSYVSTLSGPAGEEYTCTTNFTTCDITGMQCGTKYTGTVAAKNQHCDNVVSATVELETAPCTPGLVESLLNCSADSAMLTWPHTRGAVNYSSLLNGTSGDQHACSTSDTFCDVQGLVCGTAYTINLKALGLQCNSPGDAIAELVTAPCEPQNLKVTLNCETGTADLLWTAAVGALSYVSYVTGPDDEYLSCNTTGTNCSIEGLACGQEYSATVTAFNDFCGGMTSETYIFRTAPCSPTDLNPVVDCATNIATLSWTAATGAENYEASLTAPGGEKHSCNTATTTCHIGNLTCGMMYTMTVTASNAACTSAVSRTATFQTAPCIPQAVNSTIDCELNTATLAWGNTRGALNYISNVTGSLEDYYSCNTTSTSCVIYGLQCGQAYTVEITALSEACSSAPSDVATFQSVPCIPVIAAAKVVECEQNIATVSWGASAGAVSYTSTLTGPDGQQHRCNATNISCSISDLQCGQAYNVSLEAHSEECSSRTSAFPELHTAPCQTGNLAAEANCENNIATLSWHATEGAVTYITNVRGPDSEEFSCNTTSTACDIEGLACGLTYSANVTAFNDLCSGITSIGILFQTAPCIPQNVEAVIDCETNVALVSWYPSVGAESYVSNVTGPDGETHSCSTVDTNCEIPALQCGQLYNVTVTAVSETCSQSTSDAVLLQTAPCIPTDIDALIDCGSNFATVSWSSADGAVNYTSILSRSGEAPHSCDTTGTSCEVTSLQCGQAYNVTVIAFSETCRGLPSAVDVLYTVPCIPTNVATLIDCESNDAVLAWNPADGAVSYISSVTDLNGNIADTCNSTEASCNVNQLNCGTTYNVTVMAMGITCNSAPSAADKLKSAPCIPTIAEVDLDCETNMLTVSLEAQPGTTSYVTTATAPDGDLYSCNTTNDICYISSLPCGQTYNASVSASNELCSSPPVPFDFLTAPCSPLSLQTHLNCENNMATLSWVDALGAESYTANVTAPDGVVLSCTTTNNNCNVNRLSCSQNYTATVKAATTACSSPASSEVTFQTVPCVPTSVDAQFDWASNTATLSWAAVPDAVYYKSSVSGPAGEFRSCNTSSTACEVSDLECGQTYNVTVTAHSGDCTSTANGAAQFHTVPCSPSNFTGVIDCETNQATLSWSHAAGALNYTSTMTAPNGTSLSCTTEGTSCSIAGLECGQTYTAIVTAANDVSTSPASLPTEIQTAPCIPPTPTSYVDCSTNLASVQWNPTEGAEFYSVVARERDGHTASCNTTDTTCVIAGLLCGKIYAVSVIAGHSGCQALPSETGAAETAPCLPDSVIPALDLTNSLSVTWQASEGAMSYMMTAEGDLGLQQSCNTSSTTCYIPFLDCETIYNITVIAQGGRCSSPASNAVSVRTGICPSSVVNSSLSCNNNSASFWWSEHYRATSYRVLTVGENGSQSCDTSGLSCSIADLPCGQLLNVTWEALDAEAAIVESTNTKIQTAPCPPTSLWLDPVCATNIATVSWSHSGEVLSYSVYANSTDGHVVTCNTTHTTCELNSFQCGLTYSLSVTATDAKCHSTSSDTLFFDTAPCPPAVVSGYVDCASNNVSITWDQSDRANFYQATVTDFLDINNIFVCTSADTSCEVSDLPCGRKYSITVKALHGGCGGSNSNTTEIETAPCVPQNVGHADSCGSDVAIHWDDSEGSLSYTVTARSSNGALTSCNATSRSCHLVDLPCGEFFQATILASNDLCSTSTSPALEFNTVPCTPHNLSAYTECNSDVATLLWEPSPGALLYRATAVSAEGNSTTCSSDNATCEVSGLHCGQTYAIEITATNENCEAVSSASYELQTAPCTPESVTVQHSCDTNNAEVSWVQSEGAVNYTVTALSAEGNVSWCNTAGASCNLVDLQSGQNYSITVRASNGKCDSLPTLGQTIETVPTEATYVQSRLQCGSHAVSVQWEAGDGADEYTATASTAEHSASCTTASTSCDVQDLLCGKEYTITVTGFSGICNSTVSSAVFQKTVPCVPASLEAYASYSTSSIIVSWNHAANAEFYTATAVGVVNASCTTPNTTCEILGLECGQSYTVSILASDGVCNGLERPELQVATAPCTPTAVESTVNCDTNALFVTWDSSDGSTSYIATAVGTHGQNLTSTTDATNVEIPGLQCGEFYNVTVVAVREDYQSPSSPPVETAAVPCTPQNLIADVHCENSTILATWKPVSGAASYVATAIGKDGVPVLCNSTESTCTLTGLACGNNYSITVRTSDGVCQSAASTTVYFTTEPCQPSIVAADYMFNSAAVAWHACEGATSYTATVEGSNGHVATCITTEIFCKIPDLLCGQVYTAYVTAKNEKCNITSNFTKEIITSPCSPQNVSATLIHEGFAAEVTWEPSTGAVLYIVIAEGSTDSTTHSCQTQNTACEINNLLCGNKYTFTVTAVGISSNTTADVSFSLESAPCPPQSFTAVMHCDSNSVSASWLASDGAMFYTVLADGFEGGNASCNTTATHCELLGLPCGMECNLTVIAGSSTSQSVPSNTQGIKTGPCDPQDVIASINCDTNVASLSWQPSAGAVSYAAFASGLNVNTESCNTTATFCDIDGLDCGQVYNVTVVALDDACHSVPSATAELTTAPCFPLNADARVVCETGVIGVTWDHGRGAESYTAIARGMDGYNSSCSTKDTRCDIGDLHCGVYYSISVVAENFQCNTSASVAGLLQTAPCLPAYAEGVFDCATNNAQVSWSESSSGASYYTVMAENEFGVVGTCSSTLPSCQIPSLSCGHVYSFSVQAGNGQCNASLTASNETRSAPCPPREVFAVPECTTNTAHVSWLPSEGALSYMAVVNANGNSTTCNTTSTNCTFFELQCGTLYSVTVVALDDKCNSLAAPTSNFQTAPCIPTVIETIMDCDNNSIFVTWDYTDGAVLYEVTVESGEGSTYTYATWNTSSVFAGLSCGESFSIVVKAIGEFCNSSESQSYSVKSAPCTPDILGTDTNCDSGITSLIWNKAAGADSYLVTALAQNGHVLFYETVEQDYNISDLNCGLLYNISVVGVSNQCNSSHSSAAEVQAVPCVPQSLQAHFDCSKGVVEVSWEESHGAVTYTATAQGTVGYPSECMVSNTTCTLPALECGHTYDIKVFAENACPSQESAPVTVATASCPLPNLLAHTHCSTNLGLVSWDITEGTEFYAVTSVGINGDTEFHTTTYTNITLDKLQCGVKYNVTIESIDNICNNSRAVTELKAVPCPPDNVFAVSSCETGLVTITWQPSDGAVSYNAIAKDLDGNTGSCNTTDTSCTIPNLLCGHTYFVTVTGLDENCQGQESSPYELQTVPCIPTNLTAGMECGSSTLSVSWAPAENSVSYLVEAVGSDGLNYTCTTNDTTCDLMDLPCGHSYAVTVAAFYGMCLSERSPGVLVKAGPCVPQDVHFILDCETNIASVLWTPSSGASEYHVTAIATNEQGSSCNSTDPTCALSDLQCGLNYTVEVIAHDATCASNSSLSVFINTVPCMPKNSQVHMDCMNNSAVFTWDLSRGAQTYLASVTGDHSYGMSCDTEGLDCPVSGLICGAIYSFSVLASNGLCNSSSTVPVLSGLVPCPPELVETSIYHPAVKPQEVQVSWGESHCAVDYMATVQGSIQGNPEALFILDSYWTTYPDFYIATPCSSAYNVTVTARNSAGHSDPSIPISGFTAPCQPKFIAADVNGSLLHISWQASLLATEYRVTNAVSNIILCTTTGLSCDVPLTSTNLEITALNPSGESLPTILPGLGSSK</sequence>
<dbReference type="EMBL" id="JANPWB010000007">
    <property type="protein sequence ID" value="KAJ1170951.1"/>
    <property type="molecule type" value="Genomic_DNA"/>
</dbReference>
<feature type="domain" description="Fibronectin type-III" evidence="2">
    <location>
        <begin position="117"/>
        <end position="203"/>
    </location>
</feature>
<feature type="domain" description="Fibronectin type-III" evidence="2">
    <location>
        <begin position="3166"/>
        <end position="3252"/>
    </location>
</feature>
<feature type="domain" description="Fibronectin type-III" evidence="2">
    <location>
        <begin position="2123"/>
        <end position="2209"/>
    </location>
</feature>
<keyword evidence="4" id="KW-1185">Reference proteome</keyword>
<dbReference type="PANTHER" id="PTHR47135:SF3">
    <property type="entry name" value="FIBRONECTIN TYPE-III DOMAIN-CONTAINING PROTEIN"/>
    <property type="match status" value="1"/>
</dbReference>
<dbReference type="InterPro" id="IPR013783">
    <property type="entry name" value="Ig-like_fold"/>
</dbReference>
<dbReference type="Pfam" id="PF00041">
    <property type="entry name" value="fn3"/>
    <property type="match status" value="2"/>
</dbReference>
<feature type="domain" description="Fibronectin type-III" evidence="2">
    <location>
        <begin position="991"/>
        <end position="1077"/>
    </location>
</feature>
<proteinExistence type="predicted"/>
<feature type="domain" description="Fibronectin type-III" evidence="2">
    <location>
        <begin position="3942"/>
        <end position="4031"/>
    </location>
</feature>
<reference evidence="3" key="1">
    <citation type="journal article" date="2022" name="bioRxiv">
        <title>Sequencing and chromosome-scale assembly of the giantPleurodeles waltlgenome.</title>
        <authorList>
            <person name="Brown T."/>
            <person name="Elewa A."/>
            <person name="Iarovenko S."/>
            <person name="Subramanian E."/>
            <person name="Araus A.J."/>
            <person name="Petzold A."/>
            <person name="Susuki M."/>
            <person name="Suzuki K.-i.T."/>
            <person name="Hayashi T."/>
            <person name="Toyoda A."/>
            <person name="Oliveira C."/>
            <person name="Osipova E."/>
            <person name="Leigh N.D."/>
            <person name="Simon A."/>
            <person name="Yun M.H."/>
        </authorList>
    </citation>
    <scope>NUCLEOTIDE SEQUENCE</scope>
    <source>
        <strain evidence="3">20211129_DDA</strain>
        <tissue evidence="3">Liver</tissue>
    </source>
</reference>
<organism evidence="3 4">
    <name type="scientific">Pleurodeles waltl</name>
    <name type="common">Iberian ribbed newt</name>
    <dbReference type="NCBI Taxonomy" id="8319"/>
    <lineage>
        <taxon>Eukaryota</taxon>
        <taxon>Metazoa</taxon>
        <taxon>Chordata</taxon>
        <taxon>Craniata</taxon>
        <taxon>Vertebrata</taxon>
        <taxon>Euteleostomi</taxon>
        <taxon>Amphibia</taxon>
        <taxon>Batrachia</taxon>
        <taxon>Caudata</taxon>
        <taxon>Salamandroidea</taxon>
        <taxon>Salamandridae</taxon>
        <taxon>Pleurodelinae</taxon>
        <taxon>Pleurodeles</taxon>
    </lineage>
</organism>
<feature type="domain" description="Fibronectin type-III" evidence="2">
    <location>
        <begin position="4639"/>
        <end position="4725"/>
    </location>
</feature>
<feature type="domain" description="Fibronectin type-III" evidence="2">
    <location>
        <begin position="2991"/>
        <end position="3079"/>
    </location>
</feature>
<feature type="domain" description="Fibronectin type-III" evidence="2">
    <location>
        <begin position="4207"/>
        <end position="4292"/>
    </location>
</feature>
<feature type="domain" description="Fibronectin type-III" evidence="2">
    <location>
        <begin position="904"/>
        <end position="990"/>
    </location>
</feature>
<feature type="domain" description="Fibronectin type-III" evidence="2">
    <location>
        <begin position="4467"/>
        <end position="4555"/>
    </location>
</feature>
<feature type="domain" description="Fibronectin type-III" evidence="2">
    <location>
        <begin position="4813"/>
        <end position="4899"/>
    </location>
</feature>
<dbReference type="Gene3D" id="2.60.40.10">
    <property type="entry name" value="Immunoglobulins"/>
    <property type="match status" value="32"/>
</dbReference>
<feature type="domain" description="Fibronectin type-III" evidence="2">
    <location>
        <begin position="2646"/>
        <end position="2731"/>
    </location>
</feature>
<feature type="domain" description="Fibronectin type-III" evidence="2">
    <location>
        <begin position="1164"/>
        <end position="1251"/>
    </location>
</feature>
<evidence type="ECO:0000256" key="1">
    <source>
        <dbReference type="SAM" id="SignalP"/>
    </source>
</evidence>
<dbReference type="PANTHER" id="PTHR47135">
    <property type="entry name" value="FIBRONECTIN TYPE III DOMAIN-CONTAINING PROTEIN 7"/>
    <property type="match status" value="1"/>
</dbReference>
<accession>A0AAV7T4C9</accession>
<feature type="domain" description="Fibronectin type-III" evidence="2">
    <location>
        <begin position="3508"/>
        <end position="3597"/>
    </location>
</feature>
<dbReference type="Proteomes" id="UP001066276">
    <property type="component" value="Chromosome 4_1"/>
</dbReference>
<dbReference type="SUPFAM" id="SSF49265">
    <property type="entry name" value="Fibronectin type III"/>
    <property type="match status" value="33"/>
</dbReference>
<dbReference type="CDD" id="cd00063">
    <property type="entry name" value="FN3"/>
    <property type="match status" value="11"/>
</dbReference>
<feature type="domain" description="Fibronectin type-III" evidence="2">
    <location>
        <begin position="3598"/>
        <end position="3684"/>
    </location>
</feature>
<feature type="domain" description="Fibronectin type-III" evidence="2">
    <location>
        <begin position="1078"/>
        <end position="1163"/>
    </location>
</feature>